<keyword evidence="2" id="KW-1185">Reference proteome</keyword>
<evidence type="ECO:0000313" key="1">
    <source>
        <dbReference type="EMBL" id="KAI5654147.1"/>
    </source>
</evidence>
<evidence type="ECO:0000313" key="2">
    <source>
        <dbReference type="Proteomes" id="UP001060085"/>
    </source>
</evidence>
<protein>
    <submittedName>
        <fullName evidence="1">Uncharacterized protein</fullName>
    </submittedName>
</protein>
<accession>A0ACB9ZZU4</accession>
<proteinExistence type="predicted"/>
<comment type="caution">
    <text evidence="1">The sequence shown here is derived from an EMBL/GenBank/DDBJ whole genome shotgun (WGS) entry which is preliminary data.</text>
</comment>
<reference evidence="2" key="1">
    <citation type="journal article" date="2023" name="Nat. Plants">
        <title>Single-cell RNA sequencing provides a high-resolution roadmap for understanding the multicellular compartmentation of specialized metabolism.</title>
        <authorList>
            <person name="Sun S."/>
            <person name="Shen X."/>
            <person name="Li Y."/>
            <person name="Li Y."/>
            <person name="Wang S."/>
            <person name="Li R."/>
            <person name="Zhang H."/>
            <person name="Shen G."/>
            <person name="Guo B."/>
            <person name="Wei J."/>
            <person name="Xu J."/>
            <person name="St-Pierre B."/>
            <person name="Chen S."/>
            <person name="Sun C."/>
        </authorList>
    </citation>
    <scope>NUCLEOTIDE SEQUENCE [LARGE SCALE GENOMIC DNA]</scope>
</reference>
<sequence length="180" mass="20144">MNNLNVHVYFSRLRAPLTDQYIEDRRKEEKRAASTPSGTSPSPVSSTPTVASTPLEKSTAPLTASTPPVTLTPFLQLPYSSPAPTFTPSSASSATGLSEGLPLHPPLHLPVHPRQSDCVKVITEFMKPHFVEAHSSFGKVPYRIKHMWYIEFGKRYQWDLMHERAIETLGRNGPHFHTRT</sequence>
<dbReference type="EMBL" id="CM044707">
    <property type="protein sequence ID" value="KAI5654147.1"/>
    <property type="molecule type" value="Genomic_DNA"/>
</dbReference>
<dbReference type="Proteomes" id="UP001060085">
    <property type="component" value="Linkage Group LG07"/>
</dbReference>
<gene>
    <name evidence="1" type="ORF">M9H77_31334</name>
</gene>
<name>A0ACB9ZZU4_CATRO</name>
<organism evidence="1 2">
    <name type="scientific">Catharanthus roseus</name>
    <name type="common">Madagascar periwinkle</name>
    <name type="synonym">Vinca rosea</name>
    <dbReference type="NCBI Taxonomy" id="4058"/>
    <lineage>
        <taxon>Eukaryota</taxon>
        <taxon>Viridiplantae</taxon>
        <taxon>Streptophyta</taxon>
        <taxon>Embryophyta</taxon>
        <taxon>Tracheophyta</taxon>
        <taxon>Spermatophyta</taxon>
        <taxon>Magnoliopsida</taxon>
        <taxon>eudicotyledons</taxon>
        <taxon>Gunneridae</taxon>
        <taxon>Pentapetalae</taxon>
        <taxon>asterids</taxon>
        <taxon>lamiids</taxon>
        <taxon>Gentianales</taxon>
        <taxon>Apocynaceae</taxon>
        <taxon>Rauvolfioideae</taxon>
        <taxon>Vinceae</taxon>
        <taxon>Catharanthinae</taxon>
        <taxon>Catharanthus</taxon>
    </lineage>
</organism>